<dbReference type="Proteomes" id="UP001151760">
    <property type="component" value="Unassembled WGS sequence"/>
</dbReference>
<gene>
    <name evidence="1" type="ORF">Tco_0951906</name>
</gene>
<name>A0ABQ5DVH3_9ASTR</name>
<comment type="caution">
    <text evidence="1">The sequence shown here is derived from an EMBL/GenBank/DDBJ whole genome shotgun (WGS) entry which is preliminary data.</text>
</comment>
<accession>A0ABQ5DVH3</accession>
<protein>
    <submittedName>
        <fullName evidence="1">Uncharacterized protein</fullName>
    </submittedName>
</protein>
<proteinExistence type="predicted"/>
<organism evidence="1 2">
    <name type="scientific">Tanacetum coccineum</name>
    <dbReference type="NCBI Taxonomy" id="301880"/>
    <lineage>
        <taxon>Eukaryota</taxon>
        <taxon>Viridiplantae</taxon>
        <taxon>Streptophyta</taxon>
        <taxon>Embryophyta</taxon>
        <taxon>Tracheophyta</taxon>
        <taxon>Spermatophyta</taxon>
        <taxon>Magnoliopsida</taxon>
        <taxon>eudicotyledons</taxon>
        <taxon>Gunneridae</taxon>
        <taxon>Pentapetalae</taxon>
        <taxon>asterids</taxon>
        <taxon>campanulids</taxon>
        <taxon>Asterales</taxon>
        <taxon>Asteraceae</taxon>
        <taxon>Asteroideae</taxon>
        <taxon>Anthemideae</taxon>
        <taxon>Anthemidinae</taxon>
        <taxon>Tanacetum</taxon>
    </lineage>
</organism>
<keyword evidence="2" id="KW-1185">Reference proteome</keyword>
<sequence>MVGLKWTLRMLMILLVGITRGCSSFLLGLGVKLALWIKGCLSSSIGIYSCNGSPTSGFRFIAGESKGCRYIRFPYKAVLSSMEAIRRGFFNGGKDIDRKIASKVLNDQVDKDCYVDIKLKVPVASSFRRMVRGGVEASQLAQLNDILGSASPGYQIRLESLEARIVVHEKNEAVYEEDIAFLKYDVQVKDISIKDLKNYRESDVDDSPVNDRFKIGEGFHAVPPPYTGNYMPSRPDLSFAGLDDSVYKTKTQVSNGLCPQEKLILSFYVQDYQEIDGGFIAFEGSPKGGKITRKCKIRTEKLDFEDVYFVKELKFNLFFVLQMCNKKNSVLFTETECLILSPDFKLLDESQVLLKFPRHNNMYSFDLKNVVPSEGLTCLFVKDTIDESITISTIGIRAWKAAGIVVIWLGKNPNSSRVCPFLSVVHNSSKDAHLLEAAATIIGSNRGLYYSLKLSTIGVYITTAIGKQFVLLEFVTDQ</sequence>
<evidence type="ECO:0000313" key="2">
    <source>
        <dbReference type="Proteomes" id="UP001151760"/>
    </source>
</evidence>
<reference evidence="1" key="1">
    <citation type="journal article" date="2022" name="Int. J. Mol. Sci.">
        <title>Draft Genome of Tanacetum Coccineum: Genomic Comparison of Closely Related Tanacetum-Family Plants.</title>
        <authorList>
            <person name="Yamashiro T."/>
            <person name="Shiraishi A."/>
            <person name="Nakayama K."/>
            <person name="Satake H."/>
        </authorList>
    </citation>
    <scope>NUCLEOTIDE SEQUENCE</scope>
</reference>
<dbReference type="EMBL" id="BQNB010015707">
    <property type="protein sequence ID" value="GJT43191.1"/>
    <property type="molecule type" value="Genomic_DNA"/>
</dbReference>
<evidence type="ECO:0000313" key="1">
    <source>
        <dbReference type="EMBL" id="GJT43191.1"/>
    </source>
</evidence>
<reference evidence="1" key="2">
    <citation type="submission" date="2022-01" db="EMBL/GenBank/DDBJ databases">
        <authorList>
            <person name="Yamashiro T."/>
            <person name="Shiraishi A."/>
            <person name="Satake H."/>
            <person name="Nakayama K."/>
        </authorList>
    </citation>
    <scope>NUCLEOTIDE SEQUENCE</scope>
</reference>